<dbReference type="RefSeq" id="WP_049699758.1">
    <property type="nucleotide sequence ID" value="NZ_LDTZ01000018.1"/>
</dbReference>
<keyword evidence="3" id="KW-1185">Reference proteome</keyword>
<accession>A0ABR5IB44</accession>
<dbReference type="Proteomes" id="UP000037247">
    <property type="component" value="Unassembled WGS sequence"/>
</dbReference>
<dbReference type="InterPro" id="IPR029058">
    <property type="entry name" value="AB_hydrolase_fold"/>
</dbReference>
<sequence length="417" mass="45094">MRISVDTADGLVDSLIGFNVFDTPAEKVELVVDGVDAAGSHWRSRGTHRLGDDGRIELADPDLPWWDMRLVDNPSSPDIFESCDGTLDFTVSVSDGTSSAKVTVPRTWGREHTVEQRRGDGWQLQIYRPESADYPLPGIIVFPGTMVTRSVTAMAALLAAHGYVAAVLFYTQRPGLPDSFSRIATENIAAGIEYFAALPCVDEDRIALHASSVGVQTALSTMVTMGTPARAVVAVAPSHVVFQALRRDGPPEKVSALTHGGVDLPYVPVRSERLLGQLAMNLLRRKISHGRSSMAMSTHVAYAAGLRDHSAVRAATIAVEKIGCPMLVAAGTDDQCYPAADMAQEIVRRRSDEHAIHAADDELLIYPRVGHFIRPPAIPTTVTRSASLIGGGDPRHIAAAQRDCWTRTLAFLHQHLT</sequence>
<comment type="caution">
    <text evidence="2">The sequence shown here is derived from an EMBL/GenBank/DDBJ whole genome shotgun (WGS) entry which is preliminary data.</text>
</comment>
<reference evidence="2 3" key="1">
    <citation type="submission" date="2015-05" db="EMBL/GenBank/DDBJ databases">
        <title>Draft genome sequence of the bacterium Gordonia jacobaea a new member of the Gordonia genus.</title>
        <authorList>
            <person name="Jimenez-Galisteo G."/>
            <person name="Dominguez A."/>
            <person name="Munoz E."/>
            <person name="Vinas M."/>
        </authorList>
    </citation>
    <scope>NUCLEOTIDE SEQUENCE [LARGE SCALE GENOMIC DNA]</scope>
    <source>
        <strain evidence="3">mv1</strain>
    </source>
</reference>
<protein>
    <recommendedName>
        <fullName evidence="1">BAAT/Acyl-CoA thioester hydrolase C-terminal domain-containing protein</fullName>
    </recommendedName>
</protein>
<proteinExistence type="predicted"/>
<dbReference type="EMBL" id="LDTZ01000018">
    <property type="protein sequence ID" value="KNA90823.1"/>
    <property type="molecule type" value="Genomic_DNA"/>
</dbReference>
<dbReference type="InterPro" id="IPR014940">
    <property type="entry name" value="BAAT_C"/>
</dbReference>
<name>A0ABR5IB44_9ACTN</name>
<dbReference type="Pfam" id="PF08840">
    <property type="entry name" value="BAAT_C"/>
    <property type="match status" value="1"/>
</dbReference>
<dbReference type="Gene3D" id="3.40.50.1820">
    <property type="entry name" value="alpha/beta hydrolase"/>
    <property type="match status" value="1"/>
</dbReference>
<dbReference type="PANTHER" id="PTHR10824:SF36">
    <property type="entry name" value="ACYL-COA THIOESTERASE 17-RELATED"/>
    <property type="match status" value="1"/>
</dbReference>
<evidence type="ECO:0000313" key="2">
    <source>
        <dbReference type="EMBL" id="KNA90823.1"/>
    </source>
</evidence>
<evidence type="ECO:0000259" key="1">
    <source>
        <dbReference type="Pfam" id="PF08840"/>
    </source>
</evidence>
<gene>
    <name evidence="2" type="ORF">ABW18_15045</name>
</gene>
<dbReference type="PIRSF" id="PIRSF016521">
    <property type="entry name" value="Acyl-CoA_hydro"/>
    <property type="match status" value="1"/>
</dbReference>
<feature type="domain" description="BAAT/Acyl-CoA thioester hydrolase C-terminal" evidence="1">
    <location>
        <begin position="191"/>
        <end position="416"/>
    </location>
</feature>
<organism evidence="2 3">
    <name type="scientific">Gordonia jacobaea</name>
    <dbReference type="NCBI Taxonomy" id="122202"/>
    <lineage>
        <taxon>Bacteria</taxon>
        <taxon>Bacillati</taxon>
        <taxon>Actinomycetota</taxon>
        <taxon>Actinomycetes</taxon>
        <taxon>Mycobacteriales</taxon>
        <taxon>Gordoniaceae</taxon>
        <taxon>Gordonia</taxon>
    </lineage>
</organism>
<dbReference type="PANTHER" id="PTHR10824">
    <property type="entry name" value="ACYL-COENZYME A THIOESTERASE-RELATED"/>
    <property type="match status" value="1"/>
</dbReference>
<dbReference type="InterPro" id="IPR016662">
    <property type="entry name" value="Acyl-CoA_thioEstase_long-chain"/>
</dbReference>
<dbReference type="SUPFAM" id="SSF53474">
    <property type="entry name" value="alpha/beta-Hydrolases"/>
    <property type="match status" value="1"/>
</dbReference>
<evidence type="ECO:0000313" key="3">
    <source>
        <dbReference type="Proteomes" id="UP000037247"/>
    </source>
</evidence>